<sequence length="154" mass="18743">MKARMFEIECPSCHETFFLMRDTYYVKGMDPIAEERLLNGSYFMHRCRKCDTIFTIYHPLLFRSPKKFNLIMSKKKQIETLDENEKQFVVNDPKDFIRLFRILVYEADLNVVDRLEKYLSNHGERLVEFESFDQEQGLFWFYVDHRLMAVRTKE</sequence>
<dbReference type="Proteomes" id="UP000186705">
    <property type="component" value="Unassembled WGS sequence"/>
</dbReference>
<proteinExistence type="predicted"/>
<organism evidence="2 3">
    <name type="scientific">Dubosiella newyorkensis</name>
    <dbReference type="NCBI Taxonomy" id="1862672"/>
    <lineage>
        <taxon>Bacteria</taxon>
        <taxon>Bacillati</taxon>
        <taxon>Bacillota</taxon>
        <taxon>Erysipelotrichia</taxon>
        <taxon>Erysipelotrichales</taxon>
        <taxon>Erysipelotrichaceae</taxon>
        <taxon>Dubosiella</taxon>
    </lineage>
</organism>
<dbReference type="Pfam" id="PF14353">
    <property type="entry name" value="CpXC"/>
    <property type="match status" value="1"/>
</dbReference>
<accession>A0A1U7NQ56</accession>
<keyword evidence="3" id="KW-1185">Reference proteome</keyword>
<evidence type="ECO:0000259" key="1">
    <source>
        <dbReference type="Pfam" id="PF14353"/>
    </source>
</evidence>
<dbReference type="STRING" id="1862672.BO225_01475"/>
<dbReference type="RefSeq" id="WP_076340515.1">
    <property type="nucleotide sequence ID" value="NZ_CAMSPY010000049.1"/>
</dbReference>
<dbReference type="AlphaFoldDB" id="A0A1U7NQ56"/>
<evidence type="ECO:0000313" key="3">
    <source>
        <dbReference type="Proteomes" id="UP000186705"/>
    </source>
</evidence>
<protein>
    <recommendedName>
        <fullName evidence="1">CpXC domain-containing protein</fullName>
    </recommendedName>
</protein>
<evidence type="ECO:0000313" key="2">
    <source>
        <dbReference type="EMBL" id="OLU47769.1"/>
    </source>
</evidence>
<feature type="domain" description="CpXC" evidence="1">
    <location>
        <begin position="8"/>
        <end position="81"/>
    </location>
</feature>
<comment type="caution">
    <text evidence="2">The sequence shown here is derived from an EMBL/GenBank/DDBJ whole genome shotgun (WGS) entry which is preliminary data.</text>
</comment>
<dbReference type="EMBL" id="MPKA01000042">
    <property type="protein sequence ID" value="OLU47769.1"/>
    <property type="molecule type" value="Genomic_DNA"/>
</dbReference>
<dbReference type="InterPro" id="IPR025682">
    <property type="entry name" value="CpXC_dom"/>
</dbReference>
<gene>
    <name evidence="2" type="ORF">BO225_01475</name>
</gene>
<name>A0A1U7NQ56_9FIRM</name>
<reference evidence="2 3" key="1">
    <citation type="submission" date="2016-11" db="EMBL/GenBank/DDBJ databases">
        <title>Description of two novel members of the family Erysipelotrichaceae: Ileibacterium lipovorans gen. nov., sp. nov. and Dubosiella newyorkensis, gen. nov., sp. nov.</title>
        <authorList>
            <person name="Cox L.M."/>
            <person name="Sohn J."/>
            <person name="Tyrrell K.L."/>
            <person name="Citron D.M."/>
            <person name="Lawson P.A."/>
            <person name="Patel N.B."/>
            <person name="Iizumi T."/>
            <person name="Perez-Perez G.I."/>
            <person name="Goldstein E.J."/>
            <person name="Blaser M.J."/>
        </authorList>
    </citation>
    <scope>NUCLEOTIDE SEQUENCE [LARGE SCALE GENOMIC DNA]</scope>
    <source>
        <strain evidence="2 3">NYU-BL-A4</strain>
    </source>
</reference>